<accession>A0A662ZJ78</accession>
<evidence type="ECO:0000259" key="1">
    <source>
        <dbReference type="Pfam" id="PF09820"/>
    </source>
</evidence>
<sequence>MGSILNPDKENSFIRLANRENKYLFVDKTDFIEKTNKRLNEDNRFFAVTRPRRFGKTVTAHMLSAYYSKGYAGQNIFDNLKITNNEFKASYEKHLNKYDVIYIDMNTIDGLFDGYSNKKQKVDGVNDLVDYFEYSIIKELKSSSEFSECLEKHQIENTGLLETLLAITQDLNTKFIFIMDEWDLVYREYCNDEVLQKKFIKLLKNLFKADGGQVCFALAYLTGILPIKKYNSQSALNGFDEYNMLSPGDYAPYFGFTEDEVANIVKSPNCKVSHQDLKEWYEGYKIKGVDIYNPNSVCKAVTRNECISYWSGTSSNEEFVRLINMDFDGIKEDIINLIEGDEVTFSCANFQNDMVTIKDKNDVFSLLVCLGYLGCSETKNQYRKVAYVPNAEIKAVLMDIVREQNWYERMETIRRSENLLKAIRELDGTTVATIIQDIHNSSVVSLLDYNDEESLTYCVMTGLLWSTLDDYSYHREDQAGKGRVDLVYEPITRRQPLILIEFKYDDSAEEAIKQIKEKEYFKRYAGQYRNIILVGINYSTKTKDHQCLIEKLD</sequence>
<feature type="domain" description="AAA-ATPase-like" evidence="1">
    <location>
        <begin position="19"/>
        <end position="229"/>
    </location>
</feature>
<dbReference type="SUPFAM" id="SSF52540">
    <property type="entry name" value="P-loop containing nucleoside triphosphate hydrolases"/>
    <property type="match status" value="1"/>
</dbReference>
<gene>
    <name evidence="2" type="ORF">SAMN02910344_01920</name>
</gene>
<dbReference type="Pfam" id="PF08011">
    <property type="entry name" value="PDDEXK_9"/>
    <property type="match status" value="1"/>
</dbReference>
<evidence type="ECO:0000313" key="3">
    <source>
        <dbReference type="Proteomes" id="UP000243745"/>
    </source>
</evidence>
<evidence type="ECO:0000313" key="2">
    <source>
        <dbReference type="EMBL" id="SFP63312.1"/>
    </source>
</evidence>
<dbReference type="Pfam" id="PF09820">
    <property type="entry name" value="AAA-ATPase_like"/>
    <property type="match status" value="1"/>
</dbReference>
<dbReference type="PANTHER" id="PTHR34825:SF1">
    <property type="entry name" value="AAA-ATPASE-LIKE DOMAIN-CONTAINING PROTEIN"/>
    <property type="match status" value="1"/>
</dbReference>
<reference evidence="2 3" key="1">
    <citation type="submission" date="2016-10" db="EMBL/GenBank/DDBJ databases">
        <authorList>
            <person name="Varghese N."/>
            <person name="Submissions S."/>
        </authorList>
    </citation>
    <scope>NUCLEOTIDE SEQUENCE [LARGE SCALE GENOMIC DNA]</scope>
    <source>
        <strain evidence="2 3">DSM 1361</strain>
    </source>
</reference>
<name>A0A662ZJ78_9GAMM</name>
<protein>
    <submittedName>
        <fullName evidence="2">PD-(D/E)XK nuclease superfamily protein</fullName>
    </submittedName>
</protein>
<dbReference type="InterPro" id="IPR018631">
    <property type="entry name" value="AAA-ATPase-like_dom"/>
</dbReference>
<dbReference type="EMBL" id="FOXF01000046">
    <property type="protein sequence ID" value="SFP63312.1"/>
    <property type="molecule type" value="Genomic_DNA"/>
</dbReference>
<keyword evidence="3" id="KW-1185">Reference proteome</keyword>
<dbReference type="InterPro" id="IPR012547">
    <property type="entry name" value="PDDEXK_9"/>
</dbReference>
<dbReference type="Proteomes" id="UP000243745">
    <property type="component" value="Unassembled WGS sequence"/>
</dbReference>
<dbReference type="RefSeq" id="WP_093143198.1">
    <property type="nucleotide sequence ID" value="NZ_FOXF01000046.1"/>
</dbReference>
<organism evidence="2 3">
    <name type="scientific">Ruminobacter amylophilus</name>
    <dbReference type="NCBI Taxonomy" id="867"/>
    <lineage>
        <taxon>Bacteria</taxon>
        <taxon>Pseudomonadati</taxon>
        <taxon>Pseudomonadota</taxon>
        <taxon>Gammaproteobacteria</taxon>
        <taxon>Aeromonadales</taxon>
        <taxon>Succinivibrionaceae</taxon>
        <taxon>Ruminobacter</taxon>
    </lineage>
</organism>
<dbReference type="InterPro" id="IPR027417">
    <property type="entry name" value="P-loop_NTPase"/>
</dbReference>
<dbReference type="AlphaFoldDB" id="A0A662ZJ78"/>
<dbReference type="PANTHER" id="PTHR34825">
    <property type="entry name" value="CONSERVED PROTEIN, WITH A WEAK D-GALACTARATE DEHYDRATASE/ALTRONATE HYDROLASE DOMAIN"/>
    <property type="match status" value="1"/>
</dbReference>
<dbReference type="OrthoDB" id="5789675at2"/>
<dbReference type="Gene3D" id="3.40.50.300">
    <property type="entry name" value="P-loop containing nucleotide triphosphate hydrolases"/>
    <property type="match status" value="1"/>
</dbReference>
<proteinExistence type="predicted"/>